<dbReference type="InterPro" id="IPR015655">
    <property type="entry name" value="PP2C"/>
</dbReference>
<evidence type="ECO:0000256" key="2">
    <source>
        <dbReference type="ARBA" id="ARBA00001946"/>
    </source>
</evidence>
<dbReference type="Gene3D" id="3.60.40.10">
    <property type="entry name" value="PPM-type phosphatase domain"/>
    <property type="match status" value="1"/>
</dbReference>
<evidence type="ECO:0000313" key="16">
    <source>
        <dbReference type="Proteomes" id="UP000008694"/>
    </source>
</evidence>
<feature type="compositionally biased region" description="Basic and acidic residues" evidence="13">
    <location>
        <begin position="403"/>
        <end position="420"/>
    </location>
</feature>
<evidence type="ECO:0000256" key="11">
    <source>
        <dbReference type="ARBA" id="ARBA00048336"/>
    </source>
</evidence>
<dbReference type="CDD" id="cd00143">
    <property type="entry name" value="PP2Cc"/>
    <property type="match status" value="1"/>
</dbReference>
<dbReference type="eggNOG" id="KOG0698">
    <property type="taxonomic scope" value="Eukaryota"/>
</dbReference>
<dbReference type="Pfam" id="PF00481">
    <property type="entry name" value="PP2C"/>
    <property type="match status" value="1"/>
</dbReference>
<evidence type="ECO:0000256" key="7">
    <source>
        <dbReference type="ARBA" id="ARBA00022842"/>
    </source>
</evidence>
<feature type="compositionally biased region" description="Polar residues" evidence="13">
    <location>
        <begin position="379"/>
        <end position="388"/>
    </location>
</feature>
<comment type="catalytic activity">
    <reaction evidence="11">
        <text>O-phospho-L-threonyl-[protein] + H2O = L-threonyl-[protein] + phosphate</text>
        <dbReference type="Rhea" id="RHEA:47004"/>
        <dbReference type="Rhea" id="RHEA-COMP:11060"/>
        <dbReference type="Rhea" id="RHEA-COMP:11605"/>
        <dbReference type="ChEBI" id="CHEBI:15377"/>
        <dbReference type="ChEBI" id="CHEBI:30013"/>
        <dbReference type="ChEBI" id="CHEBI:43474"/>
        <dbReference type="ChEBI" id="CHEBI:61977"/>
        <dbReference type="EC" id="3.1.3.16"/>
    </reaction>
</comment>
<protein>
    <recommendedName>
        <fullName evidence="4">protein-serine/threonine phosphatase</fullName>
        <ecNumber evidence="4">3.1.3.16</ecNumber>
    </recommendedName>
</protein>
<dbReference type="GO" id="GO:0046872">
    <property type="term" value="F:metal ion binding"/>
    <property type="evidence" value="ECO:0007669"/>
    <property type="project" value="UniProtKB-KW"/>
</dbReference>
<proteinExistence type="inferred from homology"/>
<evidence type="ECO:0000313" key="15">
    <source>
        <dbReference type="EMBL" id="EFH40484.1"/>
    </source>
</evidence>
<evidence type="ECO:0000256" key="6">
    <source>
        <dbReference type="ARBA" id="ARBA00022801"/>
    </source>
</evidence>
<reference evidence="16" key="1">
    <citation type="journal article" date="2011" name="Nat. Genet.">
        <title>The Arabidopsis lyrata genome sequence and the basis of rapid genome size change.</title>
        <authorList>
            <person name="Hu T.T."/>
            <person name="Pattyn P."/>
            <person name="Bakker E.G."/>
            <person name="Cao J."/>
            <person name="Cheng J.-F."/>
            <person name="Clark R.M."/>
            <person name="Fahlgren N."/>
            <person name="Fawcett J.A."/>
            <person name="Grimwood J."/>
            <person name="Gundlach H."/>
            <person name="Haberer G."/>
            <person name="Hollister J.D."/>
            <person name="Ossowski S."/>
            <person name="Ottilar R.P."/>
            <person name="Salamov A.A."/>
            <person name="Schneeberger K."/>
            <person name="Spannagl M."/>
            <person name="Wang X."/>
            <person name="Yang L."/>
            <person name="Nasrallah M.E."/>
            <person name="Bergelson J."/>
            <person name="Carrington J.C."/>
            <person name="Gaut B.S."/>
            <person name="Schmutz J."/>
            <person name="Mayer K.F.X."/>
            <person name="Van de Peer Y."/>
            <person name="Grigoriev I.V."/>
            <person name="Nordborg M."/>
            <person name="Weigel D."/>
            <person name="Guo Y.-L."/>
        </authorList>
    </citation>
    <scope>NUCLEOTIDE SEQUENCE [LARGE SCALE GENOMIC DNA]</scope>
    <source>
        <strain evidence="16">cv. MN47</strain>
    </source>
</reference>
<dbReference type="STRING" id="81972.D7MSU8"/>
<keyword evidence="5" id="KW-0479">Metal-binding</keyword>
<keyword evidence="7" id="KW-0460">Magnesium</keyword>
<evidence type="ECO:0000256" key="13">
    <source>
        <dbReference type="SAM" id="MobiDB-lite"/>
    </source>
</evidence>
<name>D7MSU8_ARALL</name>
<dbReference type="SUPFAM" id="SSF81606">
    <property type="entry name" value="PP2C-like"/>
    <property type="match status" value="1"/>
</dbReference>
<evidence type="ECO:0000256" key="4">
    <source>
        <dbReference type="ARBA" id="ARBA00013081"/>
    </source>
</evidence>
<evidence type="ECO:0000259" key="14">
    <source>
        <dbReference type="PROSITE" id="PS51746"/>
    </source>
</evidence>
<evidence type="ECO:0000256" key="1">
    <source>
        <dbReference type="ARBA" id="ARBA00001936"/>
    </source>
</evidence>
<dbReference type="InterPro" id="IPR000222">
    <property type="entry name" value="PP2C_BS"/>
</dbReference>
<dbReference type="PANTHER" id="PTHR47992">
    <property type="entry name" value="PROTEIN PHOSPHATASE"/>
    <property type="match status" value="1"/>
</dbReference>
<keyword evidence="16" id="KW-1185">Reference proteome</keyword>
<evidence type="ECO:0000256" key="9">
    <source>
        <dbReference type="ARBA" id="ARBA00023211"/>
    </source>
</evidence>
<dbReference type="Proteomes" id="UP000008694">
    <property type="component" value="Unassembled WGS sequence"/>
</dbReference>
<keyword evidence="8 12" id="KW-0904">Protein phosphatase</keyword>
<dbReference type="HOGENOM" id="CLU_013173_0_6_1"/>
<evidence type="ECO:0000256" key="12">
    <source>
        <dbReference type="RuleBase" id="RU003465"/>
    </source>
</evidence>
<dbReference type="Gramene" id="scaffold_801784.1">
    <property type="protein sequence ID" value="scaffold_801784.1"/>
    <property type="gene ID" value="scaffold_801784.1"/>
</dbReference>
<dbReference type="InterPro" id="IPR001932">
    <property type="entry name" value="PPM-type_phosphatase-like_dom"/>
</dbReference>
<comment type="catalytic activity">
    <reaction evidence="10">
        <text>O-phospho-L-seryl-[protein] + H2O = L-seryl-[protein] + phosphate</text>
        <dbReference type="Rhea" id="RHEA:20629"/>
        <dbReference type="Rhea" id="RHEA-COMP:9863"/>
        <dbReference type="Rhea" id="RHEA-COMP:11604"/>
        <dbReference type="ChEBI" id="CHEBI:15377"/>
        <dbReference type="ChEBI" id="CHEBI:29999"/>
        <dbReference type="ChEBI" id="CHEBI:43474"/>
        <dbReference type="ChEBI" id="CHEBI:83421"/>
        <dbReference type="EC" id="3.1.3.16"/>
    </reaction>
</comment>
<dbReference type="EC" id="3.1.3.16" evidence="4"/>
<evidence type="ECO:0000256" key="10">
    <source>
        <dbReference type="ARBA" id="ARBA00047761"/>
    </source>
</evidence>
<comment type="similarity">
    <text evidence="3 12">Belongs to the PP2C family.</text>
</comment>
<feature type="domain" description="PPM-type phosphatase" evidence="14">
    <location>
        <begin position="101"/>
        <end position="347"/>
    </location>
</feature>
<evidence type="ECO:0000256" key="8">
    <source>
        <dbReference type="ARBA" id="ARBA00022912"/>
    </source>
</evidence>
<sequence>MVCSSFIRSFILQAGGHIGVLAQGRHQFNHIKKTFSVGFGFRTSVIGFRRTCGVGFRTSAKMMADTSAGEKRISLVDMPPEKVDDGGYIGGGWKNDDGSLSCGYCSFRGKRSTMEDFYDVKASTIEGQTVCMFGIFDGHGGSRAAEYLKEHLFNNLMKHPQFLTDTKLALNETYKQTDVAFLESEKDTYRDDGSTASAAVLVGNHLYVANVGDSRTIVSKAGKAIALSDDHKPNRSDERKRIESAGGVIMWAGTWRVGGVLAMSRAFGNRMLKQFVVAEPEIQDLEIDHEAELLVLASDGLWDVVPNEDAVTLAQSEEEPEAAARKLTDTAFARGSADNITCIVVKFRHDKTESPKIEPNAMAEAEPELNPTAEVEPESNLNTEMETESSPKAEVESNPDAIPDPKPETEPETKGEKAGE</sequence>
<dbReference type="PROSITE" id="PS01032">
    <property type="entry name" value="PPM_1"/>
    <property type="match status" value="1"/>
</dbReference>
<gene>
    <name evidence="15" type="ORF">ARALYDRAFT_918384</name>
</gene>
<accession>D7MSU8</accession>
<dbReference type="EMBL" id="GL348720">
    <property type="protein sequence ID" value="EFH40484.1"/>
    <property type="molecule type" value="Genomic_DNA"/>
</dbReference>
<comment type="cofactor">
    <cofactor evidence="1">
        <name>Mn(2+)</name>
        <dbReference type="ChEBI" id="CHEBI:29035"/>
    </cofactor>
</comment>
<dbReference type="InterPro" id="IPR036457">
    <property type="entry name" value="PPM-type-like_dom_sf"/>
</dbReference>
<dbReference type="FunFam" id="3.60.40.10:FF:000027">
    <property type="entry name" value="Probable protein phosphatase 2C 76"/>
    <property type="match status" value="1"/>
</dbReference>
<dbReference type="SMART" id="SM00331">
    <property type="entry name" value="PP2C_SIG"/>
    <property type="match status" value="1"/>
</dbReference>
<dbReference type="GO" id="GO:0004722">
    <property type="term" value="F:protein serine/threonine phosphatase activity"/>
    <property type="evidence" value="ECO:0007669"/>
    <property type="project" value="UniProtKB-EC"/>
</dbReference>
<dbReference type="PROSITE" id="PS51746">
    <property type="entry name" value="PPM_2"/>
    <property type="match status" value="1"/>
</dbReference>
<keyword evidence="6 12" id="KW-0378">Hydrolase</keyword>
<dbReference type="AlphaFoldDB" id="D7MSU8"/>
<dbReference type="OrthoDB" id="10264738at2759"/>
<evidence type="ECO:0000256" key="5">
    <source>
        <dbReference type="ARBA" id="ARBA00022723"/>
    </source>
</evidence>
<dbReference type="KEGG" id="aly:9302029"/>
<keyword evidence="9" id="KW-0464">Manganese</keyword>
<comment type="cofactor">
    <cofactor evidence="2">
        <name>Mg(2+)</name>
        <dbReference type="ChEBI" id="CHEBI:18420"/>
    </cofactor>
</comment>
<organism evidence="16">
    <name type="scientific">Arabidopsis lyrata subsp. lyrata</name>
    <name type="common">Lyre-leaved rock-cress</name>
    <dbReference type="NCBI Taxonomy" id="81972"/>
    <lineage>
        <taxon>Eukaryota</taxon>
        <taxon>Viridiplantae</taxon>
        <taxon>Streptophyta</taxon>
        <taxon>Embryophyta</taxon>
        <taxon>Tracheophyta</taxon>
        <taxon>Spermatophyta</taxon>
        <taxon>Magnoliopsida</taxon>
        <taxon>eudicotyledons</taxon>
        <taxon>Gunneridae</taxon>
        <taxon>Pentapetalae</taxon>
        <taxon>rosids</taxon>
        <taxon>malvids</taxon>
        <taxon>Brassicales</taxon>
        <taxon>Brassicaceae</taxon>
        <taxon>Camelineae</taxon>
        <taxon>Arabidopsis</taxon>
    </lineage>
</organism>
<dbReference type="SMART" id="SM00332">
    <property type="entry name" value="PP2Cc"/>
    <property type="match status" value="1"/>
</dbReference>
<evidence type="ECO:0000256" key="3">
    <source>
        <dbReference type="ARBA" id="ARBA00006702"/>
    </source>
</evidence>
<feature type="region of interest" description="Disordered" evidence="13">
    <location>
        <begin position="352"/>
        <end position="420"/>
    </location>
</feature>